<dbReference type="EMBL" id="AP018449">
    <property type="protein sequence ID" value="BBB91648.1"/>
    <property type="molecule type" value="Genomic_DNA"/>
</dbReference>
<proteinExistence type="predicted"/>
<feature type="domain" description="NACHT" evidence="1">
    <location>
        <begin position="154"/>
        <end position="312"/>
    </location>
</feature>
<sequence>MDSEIRDLCKNIGIEKTRDEKIEDIIKAALVKAFQNSCALREDNRGDEDNKNNNNIESDKKIHIAYKEEGKNSPSGDFDPSFKNSYLTEICERHQKKKSFYIRTNVENQSPSAEDESPFNFKIDIKEMNDQPSNKEKKIIEAVEGIRKYADQHVLLVGKPGSGKSTALKQLLYEEAAKHKEKASPIIPIYIELRHMPAKQPEFRQDKNEQDLVLLIKKWLISNGNPLPDNNIVSCLKKGEFLILFDGINELPSEYARNSLKNFKDTYNKCPMVFTTRMISSFEYRLGIVNKFEIQLLTPEQIEKYVTHYFPKNSQIIIAYIYKKFKELCQTPLFLEMVCAVVYDNQNKLPENTGQLFRRFIETYETGHKDFIYWNIFPSPGDLLQELSFHMMTTGDSSKDIRLTIPPDEVEIIWEKYLVEEKIATEGQIPIKVARRNIESSLNIIYCKLLPLMNWNFPINCFKSIIALNTCIEIF</sequence>
<reference evidence="2 3" key="1">
    <citation type="journal article" date="2018" name="Int. J. Syst. Evol. Microbiol.">
        <title>Methylomusa anaerophila gen. nov., sp. nov., an anaerobic methanol-utilizing bacterium isolated from a microbial fuel cell.</title>
        <authorList>
            <person name="Amano N."/>
            <person name="Yamamuro A."/>
            <person name="Miyahara M."/>
            <person name="Kouzuma A."/>
            <person name="Abe T."/>
            <person name="Watanabe K."/>
        </authorList>
    </citation>
    <scope>NUCLEOTIDE SEQUENCE [LARGE SCALE GENOMIC DNA]</scope>
    <source>
        <strain evidence="2 3">MMFC1</strain>
    </source>
</reference>
<dbReference type="Gene3D" id="3.40.50.300">
    <property type="entry name" value="P-loop containing nucleotide triphosphate hydrolases"/>
    <property type="match status" value="1"/>
</dbReference>
<dbReference type="Pfam" id="PF05729">
    <property type="entry name" value="NACHT"/>
    <property type="match status" value="1"/>
</dbReference>
<evidence type="ECO:0000259" key="1">
    <source>
        <dbReference type="Pfam" id="PF05729"/>
    </source>
</evidence>
<protein>
    <submittedName>
        <fullName evidence="2">NACHT domain protein</fullName>
    </submittedName>
</protein>
<name>A0A348AKQ0_9FIRM</name>
<dbReference type="InterPro" id="IPR027417">
    <property type="entry name" value="P-loop_NTPase"/>
</dbReference>
<dbReference type="Proteomes" id="UP000276437">
    <property type="component" value="Chromosome"/>
</dbReference>
<dbReference type="InterPro" id="IPR007111">
    <property type="entry name" value="NACHT_NTPase"/>
</dbReference>
<accession>A0A348AKQ0</accession>
<gene>
    <name evidence="2" type="ORF">MAMMFC1_02332</name>
</gene>
<dbReference type="AlphaFoldDB" id="A0A348AKQ0"/>
<dbReference type="KEGG" id="mana:MAMMFC1_02332"/>
<dbReference type="PANTHER" id="PTHR46844:SF1">
    <property type="entry name" value="SLR5058 PROTEIN"/>
    <property type="match status" value="1"/>
</dbReference>
<dbReference type="RefSeq" id="WP_126308639.1">
    <property type="nucleotide sequence ID" value="NZ_AP018449.1"/>
</dbReference>
<evidence type="ECO:0000313" key="2">
    <source>
        <dbReference type="EMBL" id="BBB91648.1"/>
    </source>
</evidence>
<dbReference type="SUPFAM" id="SSF52540">
    <property type="entry name" value="P-loop containing nucleoside triphosphate hydrolases"/>
    <property type="match status" value="1"/>
</dbReference>
<dbReference type="OrthoDB" id="9798656at2"/>
<keyword evidence="3" id="KW-1185">Reference proteome</keyword>
<dbReference type="PANTHER" id="PTHR46844">
    <property type="entry name" value="SLR5058 PROTEIN"/>
    <property type="match status" value="1"/>
</dbReference>
<evidence type="ECO:0000313" key="3">
    <source>
        <dbReference type="Proteomes" id="UP000276437"/>
    </source>
</evidence>
<organism evidence="2 3">
    <name type="scientific">Methylomusa anaerophila</name>
    <dbReference type="NCBI Taxonomy" id="1930071"/>
    <lineage>
        <taxon>Bacteria</taxon>
        <taxon>Bacillati</taxon>
        <taxon>Bacillota</taxon>
        <taxon>Negativicutes</taxon>
        <taxon>Selenomonadales</taxon>
        <taxon>Sporomusaceae</taxon>
        <taxon>Methylomusa</taxon>
    </lineage>
</organism>